<accession>A0A7S3XGF6</accession>
<name>A0A7S3XGF6_9CHLO</name>
<proteinExistence type="predicted"/>
<dbReference type="AlphaFoldDB" id="A0A7S3XGF6"/>
<organism evidence="1">
    <name type="scientific">Picocystis salinarum</name>
    <dbReference type="NCBI Taxonomy" id="88271"/>
    <lineage>
        <taxon>Eukaryota</taxon>
        <taxon>Viridiplantae</taxon>
        <taxon>Chlorophyta</taxon>
        <taxon>Picocystophyceae</taxon>
        <taxon>Picocystales</taxon>
        <taxon>Picocystaceae</taxon>
        <taxon>Picocystis</taxon>
    </lineage>
</organism>
<dbReference type="EMBL" id="HBIS01007828">
    <property type="protein sequence ID" value="CAE0612932.1"/>
    <property type="molecule type" value="Transcribed_RNA"/>
</dbReference>
<gene>
    <name evidence="1" type="ORF">PSAL00342_LOCUS6831</name>
</gene>
<evidence type="ECO:0000313" key="1">
    <source>
        <dbReference type="EMBL" id="CAE0612932.1"/>
    </source>
</evidence>
<reference evidence="1" key="1">
    <citation type="submission" date="2021-01" db="EMBL/GenBank/DDBJ databases">
        <authorList>
            <person name="Corre E."/>
            <person name="Pelletier E."/>
            <person name="Niang G."/>
            <person name="Scheremetjew M."/>
            <person name="Finn R."/>
            <person name="Kale V."/>
            <person name="Holt S."/>
            <person name="Cochrane G."/>
            <person name="Meng A."/>
            <person name="Brown T."/>
            <person name="Cohen L."/>
        </authorList>
    </citation>
    <scope>NUCLEOTIDE SEQUENCE</scope>
    <source>
        <strain evidence="1">CCMP1897</strain>
    </source>
</reference>
<protein>
    <submittedName>
        <fullName evidence="1">Uncharacterized protein</fullName>
    </submittedName>
</protein>
<sequence length="237" mass="26310">MGLVSFGEKYELRKGRAESILVVSLGRDAELEIKSPNDGTGTVGLCLEWGKCTFEYDTDSASSKYMFKSKAKGIDLTFEQSVPDNKWYLVPSPIVKVEKSFKKKNISLEGKADLLDHKSSLGIKVKPTAWSNVDVELSKAGLSNGTVGVSRKMKELHLDSCGLKYNIRKGPEASMACKPLGNTKAKAKLMPRFQMVELGMDSTINNNGKKKTEWTATCKVDYHCNVKAACVEYKWFF</sequence>